<keyword evidence="3" id="KW-1185">Reference proteome</keyword>
<dbReference type="InterPro" id="IPR036291">
    <property type="entry name" value="NAD(P)-bd_dom_sf"/>
</dbReference>
<dbReference type="PANTHER" id="PTHR42760">
    <property type="entry name" value="SHORT-CHAIN DEHYDROGENASES/REDUCTASES FAMILY MEMBER"/>
    <property type="match status" value="1"/>
</dbReference>
<dbReference type="CDD" id="cd05233">
    <property type="entry name" value="SDR_c"/>
    <property type="match status" value="1"/>
</dbReference>
<evidence type="ECO:0000256" key="1">
    <source>
        <dbReference type="ARBA" id="ARBA00006484"/>
    </source>
</evidence>
<keyword evidence="2" id="KW-0560">Oxidoreductase</keyword>
<dbReference type="GO" id="GO:0016491">
    <property type="term" value="F:oxidoreductase activity"/>
    <property type="evidence" value="ECO:0007669"/>
    <property type="project" value="UniProtKB-KW"/>
</dbReference>
<dbReference type="SUPFAM" id="SSF51735">
    <property type="entry name" value="NAD(P)-binding Rossmann-fold domains"/>
    <property type="match status" value="1"/>
</dbReference>
<dbReference type="Proteomes" id="UP001596455">
    <property type="component" value="Unassembled WGS sequence"/>
</dbReference>
<dbReference type="InterPro" id="IPR002347">
    <property type="entry name" value="SDR_fam"/>
</dbReference>
<dbReference type="Pfam" id="PF13561">
    <property type="entry name" value="adh_short_C2"/>
    <property type="match status" value="1"/>
</dbReference>
<evidence type="ECO:0000313" key="3">
    <source>
        <dbReference type="Proteomes" id="UP001596455"/>
    </source>
</evidence>
<dbReference type="PROSITE" id="PS00061">
    <property type="entry name" value="ADH_SHORT"/>
    <property type="match status" value="1"/>
</dbReference>
<comment type="caution">
    <text evidence="2">The sequence shown here is derived from an EMBL/GenBank/DDBJ whole genome shotgun (WGS) entry which is preliminary data.</text>
</comment>
<proteinExistence type="inferred from homology"/>
<comment type="similarity">
    <text evidence="1">Belongs to the short-chain dehydrogenases/reductases (SDR) family.</text>
</comment>
<evidence type="ECO:0000313" key="2">
    <source>
        <dbReference type="EMBL" id="MFC7404375.1"/>
    </source>
</evidence>
<dbReference type="Gene3D" id="3.40.50.720">
    <property type="entry name" value="NAD(P)-binding Rossmann-like Domain"/>
    <property type="match status" value="1"/>
</dbReference>
<dbReference type="PRINTS" id="PR00081">
    <property type="entry name" value="GDHRDH"/>
</dbReference>
<name>A0ABW2Q4C8_9MICO</name>
<gene>
    <name evidence="2" type="ORF">ACFQQL_04575</name>
</gene>
<reference evidence="3" key="1">
    <citation type="journal article" date="2019" name="Int. J. Syst. Evol. Microbiol.">
        <title>The Global Catalogue of Microorganisms (GCM) 10K type strain sequencing project: providing services to taxonomists for standard genome sequencing and annotation.</title>
        <authorList>
            <consortium name="The Broad Institute Genomics Platform"/>
            <consortium name="The Broad Institute Genome Sequencing Center for Infectious Disease"/>
            <person name="Wu L."/>
            <person name="Ma J."/>
        </authorList>
    </citation>
    <scope>NUCLEOTIDE SEQUENCE [LARGE SCALE GENOMIC DNA]</scope>
    <source>
        <strain evidence="3">JCM 1490</strain>
    </source>
</reference>
<sequence>MTLRDLAGQVVVVTGAGHGIGAAVARAAAEAGAAVALLDVDRAAVEEVALALGPDTTSYVADTTDARAVERAVDEAAARYGTPTALVNNAALTSVRPGGQVGGRALDMPLQRWRRVLDVNVTGAFICSQVVARSMGPGGGSIVNMASLQGLVPNAGTVDYCVSKAGLIMLTKCLAGEWAAAAIRVNAVAPGPIWTDPSSRPAAGTDALDGSWGTTEDVVDAVLYLTDPRSRFVNGHVLAVDGGASLRYRTAPSRRTAGLDGERG</sequence>
<organism evidence="2 3">
    <name type="scientific">Georgenia alba</name>
    <dbReference type="NCBI Taxonomy" id="2233858"/>
    <lineage>
        <taxon>Bacteria</taxon>
        <taxon>Bacillati</taxon>
        <taxon>Actinomycetota</taxon>
        <taxon>Actinomycetes</taxon>
        <taxon>Micrococcales</taxon>
        <taxon>Bogoriellaceae</taxon>
        <taxon>Georgenia</taxon>
    </lineage>
</organism>
<dbReference type="PRINTS" id="PR00080">
    <property type="entry name" value="SDRFAMILY"/>
</dbReference>
<dbReference type="RefSeq" id="WP_382391703.1">
    <property type="nucleotide sequence ID" value="NZ_JBHTCQ010000001.1"/>
</dbReference>
<dbReference type="EMBL" id="JBHTCQ010000001">
    <property type="protein sequence ID" value="MFC7404375.1"/>
    <property type="molecule type" value="Genomic_DNA"/>
</dbReference>
<protein>
    <submittedName>
        <fullName evidence="2">SDR family NAD(P)-dependent oxidoreductase</fullName>
        <ecNumber evidence="2">1.1.1.-</ecNumber>
    </submittedName>
</protein>
<accession>A0ABW2Q4C8</accession>
<dbReference type="EC" id="1.1.1.-" evidence="2"/>
<dbReference type="InterPro" id="IPR020904">
    <property type="entry name" value="Sc_DH/Rdtase_CS"/>
</dbReference>